<dbReference type="Pfam" id="PF00126">
    <property type="entry name" value="HTH_1"/>
    <property type="match status" value="1"/>
</dbReference>
<evidence type="ECO:0000256" key="1">
    <source>
        <dbReference type="ARBA" id="ARBA00009437"/>
    </source>
</evidence>
<evidence type="ECO:0000256" key="3">
    <source>
        <dbReference type="ARBA" id="ARBA00023125"/>
    </source>
</evidence>
<dbReference type="PROSITE" id="PS50931">
    <property type="entry name" value="HTH_LYSR"/>
    <property type="match status" value="1"/>
</dbReference>
<dbReference type="PANTHER" id="PTHR30126:SF88">
    <property type="entry name" value="TRANSCRIPTIONAL REGULATOR-RELATED"/>
    <property type="match status" value="1"/>
</dbReference>
<reference evidence="6 7" key="1">
    <citation type="submission" date="2014-05" db="EMBL/GenBank/DDBJ databases">
        <authorList>
            <person name="Rizzardi K."/>
            <person name="Winiecka-Krusnell J."/>
            <person name="Ramliden M."/>
            <person name="Alm E."/>
            <person name="Andersson S."/>
            <person name="Byfors S."/>
        </authorList>
    </citation>
    <scope>NUCLEOTIDE SEQUENCE [LARGE SCALE GENOMIC DNA]</scope>
    <source>
        <strain evidence="6 7">LEGN</strain>
    </source>
</reference>
<dbReference type="EMBL" id="JNCF01000055">
    <property type="protein sequence ID" value="KGP62569.1"/>
    <property type="molecule type" value="Genomic_DNA"/>
</dbReference>
<dbReference type="SUPFAM" id="SSF53850">
    <property type="entry name" value="Periplasmic binding protein-like II"/>
    <property type="match status" value="1"/>
</dbReference>
<dbReference type="Proteomes" id="UP000054422">
    <property type="component" value="Unassembled WGS sequence"/>
</dbReference>
<dbReference type="AlphaFoldDB" id="A0A0A2SSZ5"/>
<dbReference type="InterPro" id="IPR005119">
    <property type="entry name" value="LysR_subst-bd"/>
</dbReference>
<organism evidence="6 7">
    <name type="scientific">Legionella norrlandica</name>
    <dbReference type="NCBI Taxonomy" id="1498499"/>
    <lineage>
        <taxon>Bacteria</taxon>
        <taxon>Pseudomonadati</taxon>
        <taxon>Pseudomonadota</taxon>
        <taxon>Gammaproteobacteria</taxon>
        <taxon>Legionellales</taxon>
        <taxon>Legionellaceae</taxon>
        <taxon>Legionella</taxon>
    </lineage>
</organism>
<comment type="similarity">
    <text evidence="1">Belongs to the LysR transcriptional regulatory family.</text>
</comment>
<dbReference type="STRING" id="1498499.EP47_01290"/>
<dbReference type="PANTHER" id="PTHR30126">
    <property type="entry name" value="HTH-TYPE TRANSCRIPTIONAL REGULATOR"/>
    <property type="match status" value="1"/>
</dbReference>
<dbReference type="InterPro" id="IPR036388">
    <property type="entry name" value="WH-like_DNA-bd_sf"/>
</dbReference>
<sequence length="302" mass="34517">MTKVTLEQWRVLQTVIDEGSFAKAAAKLHKSQSNISYTVAKLQEMLGLQLFQVEGRRAVLTEQGMEILKLSRQITRAARNVENAAHNLKLNYEKSLRLAVDEIFPSSVLMAVLQEFSKKNKNTKLIINHGLLSGPSDQLINGEAELAIISKVPEGYTGNKLMDVDFIPYAHKDNPLHQHLVTVEDLYEERYIIAQDSGINKKRSEGWLGSEFHWKVSTLEMKIQCVVYGIGFAWLPKQIVKERNLPIRPLNMEENNIRTYPVYLVHHQPEKIGPSAKFLIDLFKKYTNRTIPAEKKAIRNNL</sequence>
<dbReference type="InterPro" id="IPR036390">
    <property type="entry name" value="WH_DNA-bd_sf"/>
</dbReference>
<evidence type="ECO:0000256" key="2">
    <source>
        <dbReference type="ARBA" id="ARBA00023015"/>
    </source>
</evidence>
<name>A0A0A2SSZ5_9GAMM</name>
<evidence type="ECO:0000313" key="6">
    <source>
        <dbReference type="EMBL" id="KGP62569.1"/>
    </source>
</evidence>
<keyword evidence="7" id="KW-1185">Reference proteome</keyword>
<dbReference type="Gene3D" id="3.40.190.290">
    <property type="match status" value="1"/>
</dbReference>
<proteinExistence type="inferred from homology"/>
<dbReference type="PRINTS" id="PR00039">
    <property type="entry name" value="HTHLYSR"/>
</dbReference>
<keyword evidence="3" id="KW-0238">DNA-binding</keyword>
<gene>
    <name evidence="6" type="ORF">EP47_01290</name>
</gene>
<evidence type="ECO:0000313" key="7">
    <source>
        <dbReference type="Proteomes" id="UP000054422"/>
    </source>
</evidence>
<keyword evidence="2" id="KW-0805">Transcription regulation</keyword>
<dbReference type="GO" id="GO:0000976">
    <property type="term" value="F:transcription cis-regulatory region binding"/>
    <property type="evidence" value="ECO:0007669"/>
    <property type="project" value="TreeGrafter"/>
</dbReference>
<dbReference type="Gene3D" id="1.10.10.10">
    <property type="entry name" value="Winged helix-like DNA-binding domain superfamily/Winged helix DNA-binding domain"/>
    <property type="match status" value="1"/>
</dbReference>
<dbReference type="GO" id="GO:0003700">
    <property type="term" value="F:DNA-binding transcription factor activity"/>
    <property type="evidence" value="ECO:0007669"/>
    <property type="project" value="InterPro"/>
</dbReference>
<dbReference type="OrthoDB" id="6988449at2"/>
<protein>
    <submittedName>
        <fullName evidence="6">LysR family transcriptional regulator</fullName>
    </submittedName>
</protein>
<evidence type="ECO:0000256" key="4">
    <source>
        <dbReference type="ARBA" id="ARBA00023163"/>
    </source>
</evidence>
<dbReference type="RefSeq" id="WP_035890827.1">
    <property type="nucleotide sequence ID" value="NZ_JNCF01000055.1"/>
</dbReference>
<accession>A0A0A2SSZ5</accession>
<dbReference type="SUPFAM" id="SSF46785">
    <property type="entry name" value="Winged helix' DNA-binding domain"/>
    <property type="match status" value="1"/>
</dbReference>
<feature type="domain" description="HTH lysR-type" evidence="5">
    <location>
        <begin position="4"/>
        <end position="61"/>
    </location>
</feature>
<dbReference type="Pfam" id="PF03466">
    <property type="entry name" value="LysR_substrate"/>
    <property type="match status" value="1"/>
</dbReference>
<keyword evidence="4" id="KW-0804">Transcription</keyword>
<comment type="caution">
    <text evidence="6">The sequence shown here is derived from an EMBL/GenBank/DDBJ whole genome shotgun (WGS) entry which is preliminary data.</text>
</comment>
<evidence type="ECO:0000259" key="5">
    <source>
        <dbReference type="PROSITE" id="PS50931"/>
    </source>
</evidence>
<dbReference type="InterPro" id="IPR000847">
    <property type="entry name" value="LysR_HTH_N"/>
</dbReference>